<dbReference type="GO" id="GO:0046872">
    <property type="term" value="F:metal ion binding"/>
    <property type="evidence" value="ECO:0007669"/>
    <property type="project" value="UniProtKB-KW"/>
</dbReference>
<evidence type="ECO:0000313" key="7">
    <source>
        <dbReference type="Proteomes" id="UP000095255"/>
    </source>
</evidence>
<proteinExistence type="predicted"/>
<keyword evidence="4" id="KW-0411">Iron-sulfur</keyword>
<keyword evidence="3" id="KW-0408">Iron</keyword>
<dbReference type="PANTHER" id="PTHR32329">
    <property type="entry name" value="BIFUNCTIONAL PROTEIN [INCLUDES 2-HYDROXYACYL-COA DEHYDRATASE (N-TER) AND ITS ACTIVATOR DOMAIN (C_TERM)-RELATED"/>
    <property type="match status" value="1"/>
</dbReference>
<protein>
    <recommendedName>
        <fullName evidence="5">ATPase BadF/BadG/BcrA/BcrD type domain-containing protein</fullName>
    </recommendedName>
</protein>
<evidence type="ECO:0000256" key="3">
    <source>
        <dbReference type="ARBA" id="ARBA00023004"/>
    </source>
</evidence>
<evidence type="ECO:0000256" key="4">
    <source>
        <dbReference type="ARBA" id="ARBA00023014"/>
    </source>
</evidence>
<dbReference type="NCBIfam" id="TIGR00241">
    <property type="entry name" value="CoA_E_activ"/>
    <property type="match status" value="1"/>
</dbReference>
<dbReference type="Gene3D" id="3.40.50.11900">
    <property type="match status" value="1"/>
</dbReference>
<organism evidence="6 7">
    <name type="scientific">Desulfuribacillus stibiiarsenatis</name>
    <dbReference type="NCBI Taxonomy" id="1390249"/>
    <lineage>
        <taxon>Bacteria</taxon>
        <taxon>Bacillati</taxon>
        <taxon>Bacillota</taxon>
        <taxon>Desulfuribacillia</taxon>
        <taxon>Desulfuribacillales</taxon>
        <taxon>Desulfuribacillaceae</taxon>
        <taxon>Desulfuribacillus</taxon>
    </lineage>
</organism>
<dbReference type="InterPro" id="IPR002731">
    <property type="entry name" value="ATPase_BadF"/>
</dbReference>
<sequence>MKIGLTTTVPVEIILASGNIAVDVNNLFVTADNPMKCIEHAEKTGYPRTSCSWIKGLYGAILEHQIQKVIGVMVGDCSYTHSLMETLKTHGVEAIPFAYPYDRDQQALRHEMDKLMGALGTNWDVVMKVKEELDRLRRKVVELDRLTWEEGKVTGFENHLWQVCCSDFLSDPQAFEKQLDELLEEVRSRVPFKQALRIGYIGVPPILSDLYEYLEANGAFVVFNEVQRQFVMPYFVEDLVEQYSQYTYPYDVHFRLQDIKKEIERRNLDGIVHYTQSFCHRQIDDIVFKKYIDLPILTLEADRPGAVDARTKIRIDSFVDMLKQKKKQSNEVMANSFGQGENLTRNLTRNISRSLNHTGNPTISTMTTTQKRFCGIDLGSRSVKVVILSEQGVEDVTMYNTIDFYRQFGRKVNDEFKVDFTKLQLQNVEGITSTGYGRNTLKLAGASQIAELEAHLLGAIYQVGLKDFTLLDLGGQDSKVIQVRDHKMVDFITNDKCAASSGRFLENMATVLGIPLEDLAEHYEHPVELNATCAVFGESELIGKISEGYSKEELAAGINDTIVKRVEPLLLKLHSDTIIFTGGVAKNQGIYQLLKQRMNAEIIIPEYPEFNGAIGAAYKQFHD</sequence>
<dbReference type="InterPro" id="IPR043129">
    <property type="entry name" value="ATPase_NBD"/>
</dbReference>
<name>A0A1E5L1Z0_9FIRM</name>
<dbReference type="Proteomes" id="UP000095255">
    <property type="component" value="Unassembled WGS sequence"/>
</dbReference>
<dbReference type="CDD" id="cd24109">
    <property type="entry name" value="ASKHA_NBD_YjiL-like"/>
    <property type="match status" value="1"/>
</dbReference>
<evidence type="ECO:0000313" key="6">
    <source>
        <dbReference type="EMBL" id="OEH84172.1"/>
    </source>
</evidence>
<dbReference type="PANTHER" id="PTHR32329:SF5">
    <property type="entry name" value="ACTIVATOR OF 2-HYDROXYACYL-COA DEHYDRATASE"/>
    <property type="match status" value="1"/>
</dbReference>
<dbReference type="Gene3D" id="3.40.50.11890">
    <property type="match status" value="1"/>
</dbReference>
<dbReference type="InterPro" id="IPR008275">
    <property type="entry name" value="CoA_E_activase_dom"/>
</dbReference>
<evidence type="ECO:0000259" key="5">
    <source>
        <dbReference type="Pfam" id="PF01869"/>
    </source>
</evidence>
<reference evidence="6 7" key="1">
    <citation type="submission" date="2016-09" db="EMBL/GenBank/DDBJ databases">
        <title>Desulfuribacillus arsenicus sp. nov., an obligately anaerobic, dissimilatory arsenic- and antimonate-reducing bacterium isolated from anoxic sediments.</title>
        <authorList>
            <person name="Abin C.A."/>
            <person name="Hollibaugh J.T."/>
        </authorList>
    </citation>
    <scope>NUCLEOTIDE SEQUENCE [LARGE SCALE GENOMIC DNA]</scope>
    <source>
        <strain evidence="6 7">MLFW-2</strain>
    </source>
</reference>
<dbReference type="SUPFAM" id="SSF53067">
    <property type="entry name" value="Actin-like ATPase domain"/>
    <property type="match status" value="1"/>
</dbReference>
<dbReference type="STRING" id="1390249.BHU72_12250"/>
<dbReference type="Pfam" id="PF01869">
    <property type="entry name" value="BcrAD_BadFG"/>
    <property type="match status" value="1"/>
</dbReference>
<feature type="domain" description="ATPase BadF/BadG/BcrA/BcrD type" evidence="5">
    <location>
        <begin position="375"/>
        <end position="617"/>
    </location>
</feature>
<dbReference type="InterPro" id="IPR051805">
    <property type="entry name" value="Dehydratase_Activator_Redct"/>
</dbReference>
<dbReference type="Pfam" id="PF06050">
    <property type="entry name" value="HGD-D"/>
    <property type="match status" value="1"/>
</dbReference>
<dbReference type="AlphaFoldDB" id="A0A1E5L1Z0"/>
<dbReference type="GO" id="GO:0051536">
    <property type="term" value="F:iron-sulfur cluster binding"/>
    <property type="evidence" value="ECO:0007669"/>
    <property type="project" value="UniProtKB-KW"/>
</dbReference>
<dbReference type="Gene3D" id="3.30.420.40">
    <property type="match status" value="2"/>
</dbReference>
<comment type="cofactor">
    <cofactor evidence="1">
        <name>[4Fe-4S] cluster</name>
        <dbReference type="ChEBI" id="CHEBI:49883"/>
    </cofactor>
</comment>
<dbReference type="InterPro" id="IPR010327">
    <property type="entry name" value="FldB/FldC_alpha/beta"/>
</dbReference>
<evidence type="ECO:0000256" key="2">
    <source>
        <dbReference type="ARBA" id="ARBA00022723"/>
    </source>
</evidence>
<keyword evidence="7" id="KW-1185">Reference proteome</keyword>
<dbReference type="EMBL" id="MJAT01000040">
    <property type="protein sequence ID" value="OEH84172.1"/>
    <property type="molecule type" value="Genomic_DNA"/>
</dbReference>
<accession>A0A1E5L1Z0</accession>
<gene>
    <name evidence="6" type="ORF">BHU72_12250</name>
</gene>
<keyword evidence="2" id="KW-0479">Metal-binding</keyword>
<comment type="caution">
    <text evidence="6">The sequence shown here is derived from an EMBL/GenBank/DDBJ whole genome shotgun (WGS) entry which is preliminary data.</text>
</comment>
<evidence type="ECO:0000256" key="1">
    <source>
        <dbReference type="ARBA" id="ARBA00001966"/>
    </source>
</evidence>